<feature type="signal peptide" evidence="2">
    <location>
        <begin position="1"/>
        <end position="24"/>
    </location>
</feature>
<dbReference type="EMBL" id="CP035704">
    <property type="protein sequence ID" value="QBB68989.1"/>
    <property type="molecule type" value="Genomic_DNA"/>
</dbReference>
<dbReference type="Proteomes" id="UP000291562">
    <property type="component" value="Chromosome"/>
</dbReference>
<dbReference type="RefSeq" id="WP_129831240.1">
    <property type="nucleotide sequence ID" value="NZ_CP035704.1"/>
</dbReference>
<feature type="domain" description="Peptidase M16 C-terminal" evidence="4">
    <location>
        <begin position="202"/>
        <end position="376"/>
    </location>
</feature>
<name>A0A411HEV4_9GAMM</name>
<dbReference type="KEGG" id="xbc:ELE36_00560"/>
<dbReference type="GO" id="GO:0046872">
    <property type="term" value="F:metal ion binding"/>
    <property type="evidence" value="ECO:0007669"/>
    <property type="project" value="InterPro"/>
</dbReference>
<dbReference type="PANTHER" id="PTHR11851:SF49">
    <property type="entry name" value="MITOCHONDRIAL-PROCESSING PEPTIDASE SUBUNIT ALPHA"/>
    <property type="match status" value="1"/>
</dbReference>
<gene>
    <name evidence="5" type="ORF">ELE36_00560</name>
</gene>
<accession>A0A411HEV4</accession>
<dbReference type="InterPro" id="IPR050361">
    <property type="entry name" value="MPP/UQCRC_Complex"/>
</dbReference>
<feature type="chain" id="PRO_5018979210" evidence="2">
    <location>
        <begin position="25"/>
        <end position="942"/>
    </location>
</feature>
<organism evidence="5 6">
    <name type="scientific">Pseudolysobacter antarcticus</name>
    <dbReference type="NCBI Taxonomy" id="2511995"/>
    <lineage>
        <taxon>Bacteria</taxon>
        <taxon>Pseudomonadati</taxon>
        <taxon>Pseudomonadota</taxon>
        <taxon>Gammaproteobacteria</taxon>
        <taxon>Lysobacterales</taxon>
        <taxon>Rhodanobacteraceae</taxon>
        <taxon>Pseudolysobacter</taxon>
    </lineage>
</organism>
<dbReference type="SUPFAM" id="SSF63411">
    <property type="entry name" value="LuxS/MPP-like metallohydrolase"/>
    <property type="match status" value="4"/>
</dbReference>
<feature type="domain" description="Peptidase M16 N-terminal" evidence="3">
    <location>
        <begin position="45"/>
        <end position="183"/>
    </location>
</feature>
<comment type="similarity">
    <text evidence="1">Belongs to the peptidase M16 family.</text>
</comment>
<dbReference type="AlphaFoldDB" id="A0A411HEV4"/>
<feature type="domain" description="Peptidase M16 C-terminal" evidence="4">
    <location>
        <begin position="668"/>
        <end position="847"/>
    </location>
</feature>
<evidence type="ECO:0000256" key="1">
    <source>
        <dbReference type="ARBA" id="ARBA00007261"/>
    </source>
</evidence>
<dbReference type="Pfam" id="PF05193">
    <property type="entry name" value="Peptidase_M16_C"/>
    <property type="match status" value="2"/>
</dbReference>
<evidence type="ECO:0000259" key="4">
    <source>
        <dbReference type="Pfam" id="PF05193"/>
    </source>
</evidence>
<keyword evidence="2" id="KW-0732">Signal</keyword>
<dbReference type="InterPro" id="IPR007863">
    <property type="entry name" value="Peptidase_M16_C"/>
</dbReference>
<evidence type="ECO:0000259" key="3">
    <source>
        <dbReference type="Pfam" id="PF00675"/>
    </source>
</evidence>
<evidence type="ECO:0000256" key="2">
    <source>
        <dbReference type="SAM" id="SignalP"/>
    </source>
</evidence>
<dbReference type="InterPro" id="IPR011249">
    <property type="entry name" value="Metalloenz_LuxS/M16"/>
</dbReference>
<reference evidence="5 6" key="1">
    <citation type="submission" date="2019-01" db="EMBL/GenBank/DDBJ databases">
        <title>Pseudolysobacter antarctica gen. nov., sp. nov., isolated from Fildes Peninsula, Antarctica.</title>
        <authorList>
            <person name="Wei Z."/>
            <person name="Peng F."/>
        </authorList>
    </citation>
    <scope>NUCLEOTIDE SEQUENCE [LARGE SCALE GENOMIC DNA]</scope>
    <source>
        <strain evidence="5 6">AQ6-296</strain>
    </source>
</reference>
<evidence type="ECO:0000313" key="6">
    <source>
        <dbReference type="Proteomes" id="UP000291562"/>
    </source>
</evidence>
<sequence length="942" mass="102417">MFKLSSWFSAGVLLATFFAAGAQAEPASEVSIPFEKFQLSNGLTVVVHEDHKAPVVAVSVWYHVGSADEPTHKTGFAHLYEHLMFEGSENHKESYFRPFEQVGATDMNGTTANDRTNYYETVPTTALDMALWMESDRMGHLLNAIGKPELDKQRGVVQNEKRQDENQPYGRVDENIQANAFPANHPYHHDTIGSMQDLNAASLADVKQWFKDYYGAANTTIVLAGDITPALAKEKMQKYFGDIPAGPPVARQQPWIAARTTSTRGEMVDQVAQTRIVREWNTPPAGDAQQPLLNLAATVLGGGKTSRLYNRLVYQDKLADDVSVGISPFALASKFELEVDVKTGVDAKRVEQAVAEEWQRFLSEGPTQEEIDRARTRAQAGFVRSLEKVSGKSVILASGQVYRDDPAAYQTDLARLQAATPASVLAAAKQWISRGDYTLTITPGKVDPGKAEIESAGLPASKDAPKAKFPVKREFSIVKSDLDRSSGVPAVTQFPDLTFPSLQRGKLKNGIEVILAERHTIPVVHFDVLFDSGYAADQGRKLGTGSFTASMLDEGTTTLDSLAIARQRESLGAILATGCNLDTCSASLNALKSQLDPSLQLFTDVLRNPAFRDADIARIRGQWLAGIAQEKTEPTGLALRALPPLLYGAGHAYAIPFTGSGTPESIQSLDADDLRAFTRDFLRPDNAKILVAGDTTLAEIVPKLDAAFGDWKASATPIPKKNLGHVALQEKPRVFLLDRPGSQQSLILAGSVAPSTKVPNNLEIKTMNSAFGGVFTSRLNLNLRDAKHWSYGAGSFLSDAIGQRPLMLYAPVQTDKTAESVSEILREAQDLIGAKPLTDSEILKVKNSDVRSLPGAFESTGAVLGSMKNIVIYGRPDDYVQTLKQRIEAQKDSDIEAAAKEIVHPQALTWVIVGDLSKIEKSVRALKLGDVKIIDADGKIVR</sequence>
<dbReference type="InterPro" id="IPR011765">
    <property type="entry name" value="Pept_M16_N"/>
</dbReference>
<evidence type="ECO:0000313" key="5">
    <source>
        <dbReference type="EMBL" id="QBB68989.1"/>
    </source>
</evidence>
<proteinExistence type="inferred from homology"/>
<dbReference type="OrthoDB" id="9811314at2"/>
<feature type="domain" description="Peptidase M16 N-terminal" evidence="3">
    <location>
        <begin position="513"/>
        <end position="638"/>
    </location>
</feature>
<dbReference type="Gene3D" id="3.30.830.10">
    <property type="entry name" value="Metalloenzyme, LuxS/M16 peptidase-like"/>
    <property type="match status" value="4"/>
</dbReference>
<protein>
    <submittedName>
        <fullName evidence="5">Insulinase family protein</fullName>
    </submittedName>
</protein>
<keyword evidence="6" id="KW-1185">Reference proteome</keyword>
<dbReference type="PANTHER" id="PTHR11851">
    <property type="entry name" value="METALLOPROTEASE"/>
    <property type="match status" value="1"/>
</dbReference>
<dbReference type="Pfam" id="PF00675">
    <property type="entry name" value="Peptidase_M16"/>
    <property type="match status" value="2"/>
</dbReference>